<protein>
    <submittedName>
        <fullName evidence="1">Uncharacterized protein</fullName>
    </submittedName>
</protein>
<name>A0A1V8SSK7_9PEZI</name>
<evidence type="ECO:0000313" key="1">
    <source>
        <dbReference type="EMBL" id="OQO02165.1"/>
    </source>
</evidence>
<dbReference type="InParanoid" id="A0A1V8SSK7"/>
<evidence type="ECO:0000313" key="2">
    <source>
        <dbReference type="Proteomes" id="UP000192596"/>
    </source>
</evidence>
<gene>
    <name evidence="1" type="ORF">B0A48_11717</name>
</gene>
<organism evidence="1 2">
    <name type="scientific">Cryoendolithus antarcticus</name>
    <dbReference type="NCBI Taxonomy" id="1507870"/>
    <lineage>
        <taxon>Eukaryota</taxon>
        <taxon>Fungi</taxon>
        <taxon>Dikarya</taxon>
        <taxon>Ascomycota</taxon>
        <taxon>Pezizomycotina</taxon>
        <taxon>Dothideomycetes</taxon>
        <taxon>Dothideomycetidae</taxon>
        <taxon>Cladosporiales</taxon>
        <taxon>Cladosporiaceae</taxon>
        <taxon>Cryoendolithus</taxon>
    </lineage>
</organism>
<keyword evidence="2" id="KW-1185">Reference proteome</keyword>
<sequence>MVNALARYTHKILFKFRVPWTGPSVAIIARIGLIFIRIDPNLLEPHRHKILLMKEPLIPRANVVVVLVLDRTQLVAVWVTWLSVVTQHELVLIARIVDDPEGVIFALIDSEGLVEAQAGGIVLLPLHEP</sequence>
<dbReference type="AlphaFoldDB" id="A0A1V8SSK7"/>
<proteinExistence type="predicted"/>
<reference evidence="2" key="1">
    <citation type="submission" date="2017-03" db="EMBL/GenBank/DDBJ databases">
        <title>Genomes of endolithic fungi from Antarctica.</title>
        <authorList>
            <person name="Coleine C."/>
            <person name="Masonjones S."/>
            <person name="Stajich J.E."/>
        </authorList>
    </citation>
    <scope>NUCLEOTIDE SEQUENCE [LARGE SCALE GENOMIC DNA]</scope>
    <source>
        <strain evidence="2">CCFEE 5527</strain>
    </source>
</reference>
<dbReference type="Proteomes" id="UP000192596">
    <property type="component" value="Unassembled WGS sequence"/>
</dbReference>
<comment type="caution">
    <text evidence="1">The sequence shown here is derived from an EMBL/GenBank/DDBJ whole genome shotgun (WGS) entry which is preliminary data.</text>
</comment>
<accession>A0A1V8SSK7</accession>
<dbReference type="EMBL" id="NAJO01000028">
    <property type="protein sequence ID" value="OQO02165.1"/>
    <property type="molecule type" value="Genomic_DNA"/>
</dbReference>